<dbReference type="InterPro" id="IPR018200">
    <property type="entry name" value="USP_CS"/>
</dbReference>
<dbReference type="SUPFAM" id="SSF54001">
    <property type="entry name" value="Cysteine proteinases"/>
    <property type="match status" value="1"/>
</dbReference>
<feature type="compositionally biased region" description="Basic and acidic residues" evidence="4">
    <location>
        <begin position="680"/>
        <end position="691"/>
    </location>
</feature>
<feature type="domain" description="USP" evidence="5">
    <location>
        <begin position="133"/>
        <end position="462"/>
    </location>
</feature>
<reference evidence="6" key="1">
    <citation type="submission" date="2023-06" db="EMBL/GenBank/DDBJ databases">
        <title>Male Hemibagrus guttatus genome.</title>
        <authorList>
            <person name="Bian C."/>
        </authorList>
    </citation>
    <scope>NUCLEOTIDE SEQUENCE</scope>
    <source>
        <strain evidence="6">Male_cb2023</strain>
        <tissue evidence="6">Muscle</tissue>
    </source>
</reference>
<dbReference type="PANTHER" id="PTHR21646:SF20">
    <property type="entry name" value="UBIQUITIN CARBOXYL-TERMINAL HYDROLASE 43"/>
    <property type="match status" value="1"/>
</dbReference>
<feature type="compositionally biased region" description="Basic and acidic residues" evidence="4">
    <location>
        <begin position="597"/>
        <end position="611"/>
    </location>
</feature>
<name>A0AAE0QGX1_9TELE</name>
<feature type="compositionally biased region" description="Polar residues" evidence="4">
    <location>
        <begin position="637"/>
        <end position="654"/>
    </location>
</feature>
<evidence type="ECO:0000313" key="6">
    <source>
        <dbReference type="EMBL" id="KAK3519911.1"/>
    </source>
</evidence>
<dbReference type="InterPro" id="IPR001394">
    <property type="entry name" value="Peptidase_C19_UCH"/>
</dbReference>
<feature type="compositionally biased region" description="Basic and acidic residues" evidence="4">
    <location>
        <begin position="579"/>
        <end position="588"/>
    </location>
</feature>
<dbReference type="AlphaFoldDB" id="A0AAE0QGX1"/>
<dbReference type="PANTHER" id="PTHR21646">
    <property type="entry name" value="UBIQUITIN CARBOXYL-TERMINAL HYDROLASE"/>
    <property type="match status" value="1"/>
</dbReference>
<feature type="region of interest" description="Disordered" evidence="4">
    <location>
        <begin position="805"/>
        <end position="846"/>
    </location>
</feature>
<sequence length="846" mass="93439">MSTKRPLCVTLVFSTKGQRYLRVGLAVPLFGSLACLRRMVADEGKISPDQVILTEIYTTGFQRSFFDDDDLTSIAENDVIYAFQAPPLYIRGGSTRISGYHHSLPSSPYSSGPEAQRLAASGALSSEFLNHGGGTTKILLLVCNAAGAGQQAVRFGPPFLMREDRSVSWDELQQSILSKLYYLMISGAQPQNNRVLFKIRVVGGSASCSYLSPQDGRPLYHPAVDRALKLCGSGGPPHVKLIVEWEHRMKDCLFGNIQEEVVKDCESVRAQQQQHVQQHSCTLDECFQLYTKEEQLAPDDAWKCPHCKQLQQGMVQMSLWTLPDILILHLKRFRQVGERRNKLSTLVRFPLTALDMAPHMVKRNNCTRLPNTWKQHLHQRTETGQNPEDFLYDLYAVCNHHGGMHGGHYTGSTSSSMSNHWLVRLTSVSEDSQTLCPTTKTSSCSSAPEPQTPTSPVFYEQPKGDSDGFESRPFVRGTQGRSVSLRSPSKNKENLAKVLPLRWSFGSKDRKKGTSVPQITTPQPGELVEYLESGRRPRCTKEPIVSLVASPAQGKAQLPVDDLLSSPSGSSGFSGVERGSCREPDSPRVPEGQSRPASDRGATKGRDENLLIRRTSKRRQEQHGKTQDGQPRRESTAGVQPGTNTAQSLANSTSESKDSTLKRQWNQPAGATRTLCSQNHQDDATGGRNEETQGIPAFLMPGNVKKENQLKDIRAKETAQGRMLTHKSSNKLSMSNGTPNGLVVQEKKGNGTHRSSSARYYNKTLINGKESHAGSGGDIKRALSSSSLQSRLDLNLRRTVSLQRNGLLVPPQKGQSADKPSYNTLQRNRYSTTSLGRQRPVPESCF</sequence>
<evidence type="ECO:0000256" key="3">
    <source>
        <dbReference type="ARBA" id="ARBA00022801"/>
    </source>
</evidence>
<evidence type="ECO:0000256" key="2">
    <source>
        <dbReference type="ARBA" id="ARBA00012759"/>
    </source>
</evidence>
<accession>A0AAE0QGX1</accession>
<feature type="compositionally biased region" description="Low complexity" evidence="4">
    <location>
        <begin position="565"/>
        <end position="575"/>
    </location>
</feature>
<dbReference type="PROSITE" id="PS51257">
    <property type="entry name" value="PROKAR_LIPOPROTEIN"/>
    <property type="match status" value="1"/>
</dbReference>
<feature type="compositionally biased region" description="Basic and acidic residues" evidence="4">
    <location>
        <begin position="618"/>
        <end position="635"/>
    </location>
</feature>
<proteinExistence type="predicted"/>
<dbReference type="PROSITE" id="PS00973">
    <property type="entry name" value="USP_2"/>
    <property type="match status" value="1"/>
</dbReference>
<evidence type="ECO:0000259" key="5">
    <source>
        <dbReference type="PROSITE" id="PS50235"/>
    </source>
</evidence>
<organism evidence="6 7">
    <name type="scientific">Hemibagrus guttatus</name>
    <dbReference type="NCBI Taxonomy" id="175788"/>
    <lineage>
        <taxon>Eukaryota</taxon>
        <taxon>Metazoa</taxon>
        <taxon>Chordata</taxon>
        <taxon>Craniata</taxon>
        <taxon>Vertebrata</taxon>
        <taxon>Euteleostomi</taxon>
        <taxon>Actinopterygii</taxon>
        <taxon>Neopterygii</taxon>
        <taxon>Teleostei</taxon>
        <taxon>Ostariophysi</taxon>
        <taxon>Siluriformes</taxon>
        <taxon>Bagridae</taxon>
        <taxon>Hemibagrus</taxon>
    </lineage>
</organism>
<feature type="region of interest" description="Disordered" evidence="4">
    <location>
        <begin position="558"/>
        <end position="696"/>
    </location>
</feature>
<comment type="catalytic activity">
    <reaction evidence="1">
        <text>Thiol-dependent hydrolysis of ester, thioester, amide, peptide and isopeptide bonds formed by the C-terminal Gly of ubiquitin (a 76-residue protein attached to proteins as an intracellular targeting signal).</text>
        <dbReference type="EC" id="3.4.19.12"/>
    </reaction>
</comment>
<feature type="compositionally biased region" description="Polar residues" evidence="4">
    <location>
        <begin position="821"/>
        <end position="836"/>
    </location>
</feature>
<dbReference type="GO" id="GO:0016579">
    <property type="term" value="P:protein deubiquitination"/>
    <property type="evidence" value="ECO:0007669"/>
    <property type="project" value="InterPro"/>
</dbReference>
<comment type="caution">
    <text evidence="6">The sequence shown here is derived from an EMBL/GenBank/DDBJ whole genome shotgun (WGS) entry which is preliminary data.</text>
</comment>
<dbReference type="EMBL" id="JAUCMX010000016">
    <property type="protein sequence ID" value="KAK3519911.1"/>
    <property type="molecule type" value="Genomic_DNA"/>
</dbReference>
<keyword evidence="3" id="KW-0378">Hydrolase</keyword>
<feature type="compositionally biased region" description="Polar residues" evidence="4">
    <location>
        <begin position="432"/>
        <end position="455"/>
    </location>
</feature>
<dbReference type="InterPro" id="IPR028889">
    <property type="entry name" value="USP"/>
</dbReference>
<dbReference type="GO" id="GO:0004843">
    <property type="term" value="F:cysteine-type deubiquitinase activity"/>
    <property type="evidence" value="ECO:0007669"/>
    <property type="project" value="UniProtKB-EC"/>
</dbReference>
<evidence type="ECO:0000313" key="7">
    <source>
        <dbReference type="Proteomes" id="UP001274896"/>
    </source>
</evidence>
<dbReference type="InterPro" id="IPR050185">
    <property type="entry name" value="Ub_carboxyl-term_hydrolase"/>
</dbReference>
<dbReference type="EC" id="3.4.19.12" evidence="2"/>
<dbReference type="PROSITE" id="PS50235">
    <property type="entry name" value="USP_3"/>
    <property type="match status" value="1"/>
</dbReference>
<keyword evidence="7" id="KW-1185">Reference proteome</keyword>
<feature type="region of interest" description="Disordered" evidence="4">
    <location>
        <begin position="432"/>
        <end position="491"/>
    </location>
</feature>
<dbReference type="Proteomes" id="UP001274896">
    <property type="component" value="Unassembled WGS sequence"/>
</dbReference>
<dbReference type="Pfam" id="PF00443">
    <property type="entry name" value="UCH"/>
    <property type="match status" value="1"/>
</dbReference>
<dbReference type="InterPro" id="IPR038765">
    <property type="entry name" value="Papain-like_cys_pep_sf"/>
</dbReference>
<evidence type="ECO:0000256" key="1">
    <source>
        <dbReference type="ARBA" id="ARBA00000707"/>
    </source>
</evidence>
<feature type="compositionally biased region" description="Polar residues" evidence="4">
    <location>
        <begin position="479"/>
        <end position="488"/>
    </location>
</feature>
<gene>
    <name evidence="6" type="ORF">QTP70_006662</name>
</gene>
<evidence type="ECO:0000256" key="4">
    <source>
        <dbReference type="SAM" id="MobiDB-lite"/>
    </source>
</evidence>
<feature type="compositionally biased region" description="Polar residues" evidence="4">
    <location>
        <begin position="662"/>
        <end position="679"/>
    </location>
</feature>
<protein>
    <recommendedName>
        <fullName evidence="2">ubiquitinyl hydrolase 1</fullName>
        <ecNumber evidence="2">3.4.19.12</ecNumber>
    </recommendedName>
</protein>
<dbReference type="Gene3D" id="3.90.70.10">
    <property type="entry name" value="Cysteine proteinases"/>
    <property type="match status" value="1"/>
</dbReference>